<keyword evidence="5" id="KW-0808">Transferase</keyword>
<feature type="binding site" evidence="12">
    <location>
        <position position="495"/>
    </location>
    <ligand>
        <name>substrate</name>
    </ligand>
</feature>
<dbReference type="EC" id="2.2.1.1" evidence="3 10"/>
<feature type="binding site" evidence="13">
    <location>
        <position position="275"/>
    </location>
    <ligand>
        <name>thiamine diphosphate</name>
        <dbReference type="ChEBI" id="CHEBI:58937"/>
    </ligand>
</feature>
<proteinExistence type="inferred from homology"/>
<protein>
    <recommendedName>
        <fullName evidence="4 10">Transketolase</fullName>
        <ecNumber evidence="3 10">2.2.1.1</ecNumber>
    </recommendedName>
</protein>
<keyword evidence="8 13" id="KW-0786">Thiamine pyrophosphate</keyword>
<feature type="binding site" evidence="13">
    <location>
        <begin position="119"/>
        <end position="121"/>
    </location>
    <ligand>
        <name>thiamine diphosphate</name>
        <dbReference type="ChEBI" id="CHEBI:58937"/>
    </ligand>
</feature>
<feature type="binding site" evidence="13">
    <location>
        <position position="459"/>
    </location>
    <ligand>
        <name>thiamine diphosphate</name>
        <dbReference type="ChEBI" id="CHEBI:58937"/>
    </ligand>
</feature>
<evidence type="ECO:0000256" key="5">
    <source>
        <dbReference type="ARBA" id="ARBA00022679"/>
    </source>
</evidence>
<feature type="binding site" evidence="14">
    <location>
        <position position="195"/>
    </location>
    <ligand>
        <name>Mg(2+)</name>
        <dbReference type="ChEBI" id="CHEBI:18420"/>
    </ligand>
</feature>
<keyword evidence="7 14" id="KW-0460">Magnesium</keyword>
<evidence type="ECO:0000256" key="3">
    <source>
        <dbReference type="ARBA" id="ARBA00013152"/>
    </source>
</evidence>
<evidence type="ECO:0000256" key="13">
    <source>
        <dbReference type="PIRSR" id="PIRSR605478-3"/>
    </source>
</evidence>
<evidence type="ECO:0000256" key="9">
    <source>
        <dbReference type="ARBA" id="ARBA00049473"/>
    </source>
</evidence>
<dbReference type="SUPFAM" id="SSF52922">
    <property type="entry name" value="TK C-terminal domain-like"/>
    <property type="match status" value="1"/>
</dbReference>
<evidence type="ECO:0000256" key="8">
    <source>
        <dbReference type="ARBA" id="ARBA00023052"/>
    </source>
</evidence>
<feature type="binding site" evidence="13">
    <location>
        <position position="164"/>
    </location>
    <ligand>
        <name>thiamine diphosphate</name>
        <dbReference type="ChEBI" id="CHEBI:58937"/>
    </ligand>
</feature>
<evidence type="ECO:0000256" key="11">
    <source>
        <dbReference type="PIRSR" id="PIRSR605478-1"/>
    </source>
</evidence>
<evidence type="ECO:0000256" key="10">
    <source>
        <dbReference type="NCBIfam" id="TIGR00232"/>
    </source>
</evidence>
<dbReference type="Pfam" id="PF22613">
    <property type="entry name" value="Transketolase_C_1"/>
    <property type="match status" value="1"/>
</dbReference>
<feature type="binding site" evidence="12">
    <location>
        <position position="397"/>
    </location>
    <ligand>
        <name>substrate</name>
    </ligand>
</feature>
<evidence type="ECO:0000256" key="7">
    <source>
        <dbReference type="ARBA" id="ARBA00022842"/>
    </source>
</evidence>
<dbReference type="PANTHER" id="PTHR43522:SF2">
    <property type="entry name" value="TRANSKETOLASE 1-RELATED"/>
    <property type="match status" value="1"/>
</dbReference>
<evidence type="ECO:0000256" key="12">
    <source>
        <dbReference type="PIRSR" id="PIRSR605478-2"/>
    </source>
</evidence>
<dbReference type="Pfam" id="PF00456">
    <property type="entry name" value="Transketolase_N"/>
    <property type="match status" value="1"/>
</dbReference>
<dbReference type="InterPro" id="IPR020826">
    <property type="entry name" value="Transketolase_BS"/>
</dbReference>
<sequence>MTFSWNELDDRAVKTAKMLAADAVENAGSGHPGTAISLAPLAYLIFQKHLKMDPQDSLWLGRDRFVLSAGHSSLTQYISLYLADAGLDLEDLQAFRSLKSRTPGHPEYKHTDFIEITTGPLGSGISSAVGMAMAQRRIRGMFDPDAAAGESPFDHNIWVIAGDGCLQEGISSEASSLAGTQKLGNLIVFWDDNHISIEDDTSIAFTEDVMKRYEAYGWHTQHVDWTKGGEYKEDVQAVEEAIQNALAETDRPSIIGLRTIIGWPTPGKQNTGAIHGSKLGPEALAGLKEALGLDPQKMFAVDEESVAHAQANMKQRGEKARSEWDAKFAKWREANPERARLYDRLAKRELPEGWEDALPKFEEGKAVATRSASGKVLNALAPVLPELWGGSADLAGSNNTFMDSEPSFLPQERSSAMFPGDKYGRNLHFGVREHAMGAVMNGIALEGLTRVYGGTFFVFADYMRGAVRLAALMGLPTTFVWTHDSIGVGEDGPTHQPVEHLTAYRAIPNLSIVRPADAAETAEAWKEILKRDATAGLILSRQNLPNPERGGELAPASGLARGAYVLRDTEGRPDIILMASGSEVQHALGAAQLLADEGVKARVVSVPCMEWFDEQSDEYKESVLPAAVTARVSVEAGLAAPWYKYLGAKGRAVSLERFGEVGSGDDLMEMFGFTKENVAKVAREVLA</sequence>
<dbReference type="SMART" id="SM00861">
    <property type="entry name" value="Transket_pyr"/>
    <property type="match status" value="1"/>
</dbReference>
<evidence type="ECO:0000313" key="18">
    <source>
        <dbReference type="Proteomes" id="UP000014387"/>
    </source>
</evidence>
<dbReference type="GO" id="GO:0006098">
    <property type="term" value="P:pentose-phosphate shunt"/>
    <property type="evidence" value="ECO:0007669"/>
    <property type="project" value="TreeGrafter"/>
</dbReference>
<dbReference type="FunFam" id="3.40.50.970:FF:000003">
    <property type="entry name" value="Transketolase"/>
    <property type="match status" value="1"/>
</dbReference>
<feature type="binding site" evidence="12">
    <location>
        <position position="491"/>
    </location>
    <ligand>
        <name>substrate</name>
    </ligand>
</feature>
<feature type="binding site" evidence="12">
    <location>
        <position position="275"/>
    </location>
    <ligand>
        <name>substrate</name>
    </ligand>
</feature>
<dbReference type="CDD" id="cd02012">
    <property type="entry name" value="TPP_TK"/>
    <property type="match status" value="1"/>
</dbReference>
<feature type="binding site" evidence="12">
    <location>
        <position position="541"/>
    </location>
    <ligand>
        <name>substrate</name>
    </ligand>
</feature>
<dbReference type="InterPro" id="IPR005474">
    <property type="entry name" value="Transketolase_N"/>
</dbReference>
<comment type="catalytic activity">
    <reaction evidence="9">
        <text>D-sedoheptulose 7-phosphate + D-glyceraldehyde 3-phosphate = aldehydo-D-ribose 5-phosphate + D-xylulose 5-phosphate</text>
        <dbReference type="Rhea" id="RHEA:10508"/>
        <dbReference type="ChEBI" id="CHEBI:57483"/>
        <dbReference type="ChEBI" id="CHEBI:57737"/>
        <dbReference type="ChEBI" id="CHEBI:58273"/>
        <dbReference type="ChEBI" id="CHEBI:59776"/>
        <dbReference type="EC" id="2.2.1.1"/>
    </reaction>
</comment>
<dbReference type="InterPro" id="IPR055152">
    <property type="entry name" value="Transketolase-like_C_2"/>
</dbReference>
<dbReference type="InterPro" id="IPR033247">
    <property type="entry name" value="Transketolase_fam"/>
</dbReference>
<dbReference type="InterPro" id="IPR005475">
    <property type="entry name" value="Transketolase-like_Pyr-bd"/>
</dbReference>
<name>A0A9W5VW19_9ACTO</name>
<dbReference type="GO" id="GO:0000287">
    <property type="term" value="F:magnesium ion binding"/>
    <property type="evidence" value="ECO:0007669"/>
    <property type="project" value="UniProtKB-ARBA"/>
</dbReference>
<evidence type="ECO:0000259" key="16">
    <source>
        <dbReference type="SMART" id="SM00861"/>
    </source>
</evidence>
<dbReference type="AlphaFoldDB" id="A0A9W5VW19"/>
<comment type="subunit">
    <text evidence="2">Homodimer.</text>
</comment>
<evidence type="ECO:0000256" key="15">
    <source>
        <dbReference type="PIRSR" id="PIRSR605478-5"/>
    </source>
</evidence>
<feature type="binding site" evidence="12">
    <location>
        <position position="370"/>
    </location>
    <ligand>
        <name>substrate</name>
    </ligand>
</feature>
<dbReference type="InterPro" id="IPR009014">
    <property type="entry name" value="Transketo_C/PFOR_II"/>
</dbReference>
<dbReference type="OrthoDB" id="8732661at2"/>
<dbReference type="CDD" id="cd07033">
    <property type="entry name" value="TPP_PYR_DXS_TK_like"/>
    <property type="match status" value="1"/>
</dbReference>
<dbReference type="InterPro" id="IPR005478">
    <property type="entry name" value="Transketolase_bac-like"/>
</dbReference>
<dbReference type="Gene3D" id="3.40.50.970">
    <property type="match status" value="2"/>
</dbReference>
<dbReference type="PANTHER" id="PTHR43522">
    <property type="entry name" value="TRANSKETOLASE"/>
    <property type="match status" value="1"/>
</dbReference>
<feature type="active site" description="Proton donor" evidence="11">
    <location>
        <position position="433"/>
    </location>
</feature>
<keyword evidence="6 14" id="KW-0479">Metal-binding</keyword>
<dbReference type="RefSeq" id="WP_016443614.1">
    <property type="nucleotide sequence ID" value="NZ_KE150266.1"/>
</dbReference>
<dbReference type="Gene3D" id="3.40.50.920">
    <property type="match status" value="1"/>
</dbReference>
<feature type="binding site" evidence="14">
    <location>
        <position position="163"/>
    </location>
    <ligand>
        <name>Mg(2+)</name>
        <dbReference type="ChEBI" id="CHEBI:18420"/>
    </ligand>
</feature>
<keyword evidence="18" id="KW-1185">Reference proteome</keyword>
<evidence type="ECO:0000313" key="17">
    <source>
        <dbReference type="EMBL" id="EPD30502.1"/>
    </source>
</evidence>
<gene>
    <name evidence="17" type="ORF">HMPREF9238_00246</name>
</gene>
<feature type="site" description="Important for catalytic activity" evidence="15">
    <location>
        <position position="275"/>
    </location>
</feature>
<dbReference type="PROSITE" id="PS00802">
    <property type="entry name" value="TRANSKETOLASE_2"/>
    <property type="match status" value="1"/>
</dbReference>
<dbReference type="InterPro" id="IPR029061">
    <property type="entry name" value="THDP-binding"/>
</dbReference>
<evidence type="ECO:0000256" key="14">
    <source>
        <dbReference type="PIRSR" id="PIRSR605478-4"/>
    </source>
</evidence>
<feature type="binding site" evidence="14">
    <location>
        <position position="193"/>
    </location>
    <ligand>
        <name>Mg(2+)</name>
        <dbReference type="ChEBI" id="CHEBI:18420"/>
    </ligand>
</feature>
<organism evidence="17 18">
    <name type="scientific">Gleimia europaea ACS-120-V-Col10b</name>
    <dbReference type="NCBI Taxonomy" id="883069"/>
    <lineage>
        <taxon>Bacteria</taxon>
        <taxon>Bacillati</taxon>
        <taxon>Actinomycetota</taxon>
        <taxon>Actinomycetes</taxon>
        <taxon>Actinomycetales</taxon>
        <taxon>Actinomycetaceae</taxon>
        <taxon>Gleimia</taxon>
    </lineage>
</organism>
<reference evidence="17 18" key="1">
    <citation type="submission" date="2013-05" db="EMBL/GenBank/DDBJ databases">
        <title>The Genome Sequence of Actinomyces europaeus ACS-120-V-COL10B.</title>
        <authorList>
            <consortium name="The Broad Institute Genomics Platform"/>
            <person name="Earl A."/>
            <person name="Ward D."/>
            <person name="Feldgarden M."/>
            <person name="Gevers D."/>
            <person name="Saerens B."/>
            <person name="Vaneechoutte M."/>
            <person name="Walker B."/>
            <person name="Young S."/>
            <person name="Zeng Q."/>
            <person name="Gargeya S."/>
            <person name="Fitzgerald M."/>
            <person name="Haas B."/>
            <person name="Abouelleil A."/>
            <person name="Allen A.W."/>
            <person name="Alvarado L."/>
            <person name="Arachchi H.M."/>
            <person name="Berlin A.M."/>
            <person name="Chapman S.B."/>
            <person name="Gainer-Dewar J."/>
            <person name="Goldberg J."/>
            <person name="Griggs A."/>
            <person name="Gujja S."/>
            <person name="Hansen M."/>
            <person name="Howarth C."/>
            <person name="Imamovic A."/>
            <person name="Ireland A."/>
            <person name="Larimer J."/>
            <person name="McCowan C."/>
            <person name="Murphy C."/>
            <person name="Pearson M."/>
            <person name="Poon T.W."/>
            <person name="Priest M."/>
            <person name="Roberts A."/>
            <person name="Saif S."/>
            <person name="Shea T."/>
            <person name="Sisk P."/>
            <person name="Sykes S."/>
            <person name="Wortman J."/>
            <person name="Nusbaum C."/>
            <person name="Birren B."/>
        </authorList>
    </citation>
    <scope>NUCLEOTIDE SEQUENCE [LARGE SCALE GENOMIC DNA]</scope>
    <source>
        <strain evidence="17 18">ACS-120-V-Col10b</strain>
    </source>
</reference>
<comment type="caution">
    <text evidence="17">The sequence shown here is derived from an EMBL/GenBank/DDBJ whole genome shotgun (WGS) entry which is preliminary data.</text>
</comment>
<dbReference type="FunFam" id="3.40.50.970:FF:000004">
    <property type="entry name" value="Transketolase"/>
    <property type="match status" value="1"/>
</dbReference>
<dbReference type="NCBIfam" id="TIGR00232">
    <property type="entry name" value="tktlase_bact"/>
    <property type="match status" value="1"/>
</dbReference>
<evidence type="ECO:0000256" key="2">
    <source>
        <dbReference type="ARBA" id="ARBA00011738"/>
    </source>
</evidence>
<dbReference type="EMBL" id="AGWN01000001">
    <property type="protein sequence ID" value="EPD30502.1"/>
    <property type="molecule type" value="Genomic_DNA"/>
</dbReference>
<comment type="similarity">
    <text evidence="1">Belongs to the transketolase family.</text>
</comment>
<feature type="site" description="Important for catalytic activity" evidence="15">
    <location>
        <position position="31"/>
    </location>
</feature>
<comment type="cofactor">
    <cofactor evidence="14">
        <name>Mg(2+)</name>
        <dbReference type="ChEBI" id="CHEBI:18420"/>
    </cofactor>
    <text evidence="14">Binds 1 Mg(2+) ion per subunit. Can also utilize other divalent metal cations, such as Ca(2+), Mn(2+) and Co(2+).</text>
</comment>
<dbReference type="GO" id="GO:0004802">
    <property type="term" value="F:transketolase activity"/>
    <property type="evidence" value="ECO:0007669"/>
    <property type="project" value="UniProtKB-UniRule"/>
</dbReference>
<feature type="binding site" evidence="12">
    <location>
        <position position="31"/>
    </location>
    <ligand>
        <name>substrate</name>
    </ligand>
</feature>
<dbReference type="Pfam" id="PF02779">
    <property type="entry name" value="Transket_pyr"/>
    <property type="match status" value="1"/>
</dbReference>
<evidence type="ECO:0000256" key="1">
    <source>
        <dbReference type="ARBA" id="ARBA00007131"/>
    </source>
</evidence>
<dbReference type="SUPFAM" id="SSF52518">
    <property type="entry name" value="Thiamin diphosphate-binding fold (THDP-binding)"/>
    <property type="match status" value="2"/>
</dbReference>
<feature type="binding site" evidence="13">
    <location>
        <position position="71"/>
    </location>
    <ligand>
        <name>thiamine diphosphate</name>
        <dbReference type="ChEBI" id="CHEBI:58937"/>
    </ligand>
</feature>
<evidence type="ECO:0000256" key="6">
    <source>
        <dbReference type="ARBA" id="ARBA00022723"/>
    </source>
</evidence>
<dbReference type="FunFam" id="3.40.50.920:FF:000003">
    <property type="entry name" value="Transketolase"/>
    <property type="match status" value="1"/>
</dbReference>
<dbReference type="Proteomes" id="UP000014387">
    <property type="component" value="Unassembled WGS sequence"/>
</dbReference>
<accession>A0A9W5VW19</accession>
<dbReference type="GO" id="GO:0005829">
    <property type="term" value="C:cytosol"/>
    <property type="evidence" value="ECO:0007669"/>
    <property type="project" value="TreeGrafter"/>
</dbReference>
<feature type="binding site" evidence="13">
    <location>
        <position position="193"/>
    </location>
    <ligand>
        <name>thiamine diphosphate</name>
        <dbReference type="ChEBI" id="CHEBI:58937"/>
    </ligand>
</feature>
<comment type="cofactor">
    <cofactor evidence="13">
        <name>thiamine diphosphate</name>
        <dbReference type="ChEBI" id="CHEBI:58937"/>
    </cofactor>
    <text evidence="13">Binds 1 thiamine pyrophosphate per subunit. During the reaction, the substrate forms a covalent intermediate with the cofactor.</text>
</comment>
<feature type="binding site" evidence="12">
    <location>
        <position position="483"/>
    </location>
    <ligand>
        <name>substrate</name>
    </ligand>
</feature>
<evidence type="ECO:0000256" key="4">
    <source>
        <dbReference type="ARBA" id="ARBA00016662"/>
    </source>
</evidence>
<feature type="domain" description="Transketolase-like pyrimidine-binding" evidence="16">
    <location>
        <begin position="367"/>
        <end position="546"/>
    </location>
</feature>